<dbReference type="Proteomes" id="UP000593626">
    <property type="component" value="Chromosome"/>
</dbReference>
<dbReference type="AlphaFoldDB" id="A0A7S8C9J1"/>
<evidence type="ECO:0000256" key="2">
    <source>
        <dbReference type="SAM" id="SignalP"/>
    </source>
</evidence>
<gene>
    <name evidence="3" type="ORF">G8O30_02525</name>
</gene>
<organism evidence="3 4">
    <name type="scientific">Mangrovibacillus cuniculi</name>
    <dbReference type="NCBI Taxonomy" id="2593652"/>
    <lineage>
        <taxon>Bacteria</taxon>
        <taxon>Bacillati</taxon>
        <taxon>Bacillota</taxon>
        <taxon>Bacilli</taxon>
        <taxon>Bacillales</taxon>
        <taxon>Bacillaceae</taxon>
        <taxon>Mangrovibacillus</taxon>
    </lineage>
</organism>
<keyword evidence="1" id="KW-0472">Membrane</keyword>
<keyword evidence="1" id="KW-1133">Transmembrane helix</keyword>
<feature type="transmembrane region" description="Helical" evidence="1">
    <location>
        <begin position="121"/>
        <end position="140"/>
    </location>
</feature>
<accession>A0A7S8C9J1</accession>
<dbReference type="KEGG" id="mcui:G8O30_02525"/>
<name>A0A7S8C9J1_9BACI</name>
<keyword evidence="1" id="KW-0812">Transmembrane</keyword>
<proteinExistence type="predicted"/>
<keyword evidence="2" id="KW-0732">Signal</keyword>
<protein>
    <submittedName>
        <fullName evidence="3">Uncharacterized protein</fullName>
    </submittedName>
</protein>
<reference evidence="3 4" key="1">
    <citation type="submission" date="2019-07" db="EMBL/GenBank/DDBJ databases">
        <title>Genome sequence of 2 isolates from Red Sea Mangroves.</title>
        <authorList>
            <person name="Sefrji F."/>
            <person name="Michoud G."/>
            <person name="Merlino G."/>
            <person name="Daffonchio D."/>
        </authorList>
    </citation>
    <scope>NUCLEOTIDE SEQUENCE [LARGE SCALE GENOMIC DNA]</scope>
    <source>
        <strain evidence="3 4">R1DC41</strain>
    </source>
</reference>
<evidence type="ECO:0000313" key="3">
    <source>
        <dbReference type="EMBL" id="QPC45909.1"/>
    </source>
</evidence>
<dbReference type="EMBL" id="CP049742">
    <property type="protein sequence ID" value="QPC45909.1"/>
    <property type="molecule type" value="Genomic_DNA"/>
</dbReference>
<evidence type="ECO:0000313" key="4">
    <source>
        <dbReference type="Proteomes" id="UP000593626"/>
    </source>
</evidence>
<sequence>MKKIFVCLTVALFFSTLQAKATSWAYELVVWGGNVYSLQDETVEEVGEKIGEVTSYSDMESLGGNFSNAYPVGTAYYSLVGIDKSEAIAVEISKGVFEKATYEHKFKESNFEVFPTTIPMIVWKFLFLMAGLMILLTVWARRK</sequence>
<feature type="signal peptide" evidence="2">
    <location>
        <begin position="1"/>
        <end position="21"/>
    </location>
</feature>
<dbReference type="RefSeq" id="WP_239673429.1">
    <property type="nucleotide sequence ID" value="NZ_CP049742.1"/>
</dbReference>
<feature type="chain" id="PRO_5032593303" evidence="2">
    <location>
        <begin position="22"/>
        <end position="143"/>
    </location>
</feature>
<evidence type="ECO:0000256" key="1">
    <source>
        <dbReference type="SAM" id="Phobius"/>
    </source>
</evidence>
<keyword evidence="4" id="KW-1185">Reference proteome</keyword>